<dbReference type="InterPro" id="IPR036291">
    <property type="entry name" value="NAD(P)-bd_dom_sf"/>
</dbReference>
<name>A0ABP8S292_9PSEU</name>
<reference evidence="2" key="1">
    <citation type="journal article" date="2019" name="Int. J. Syst. Evol. Microbiol.">
        <title>The Global Catalogue of Microorganisms (GCM) 10K type strain sequencing project: providing services to taxonomists for standard genome sequencing and annotation.</title>
        <authorList>
            <consortium name="The Broad Institute Genomics Platform"/>
            <consortium name="The Broad Institute Genome Sequencing Center for Infectious Disease"/>
            <person name="Wu L."/>
            <person name="Ma J."/>
        </authorList>
    </citation>
    <scope>NUCLEOTIDE SEQUENCE [LARGE SCALE GENOMIC DNA]</scope>
    <source>
        <strain evidence="2">JCM 17906</strain>
    </source>
</reference>
<dbReference type="Gene3D" id="3.30.1780.10">
    <property type="entry name" value="ornithine cyclodeaminase, domain 1"/>
    <property type="match status" value="1"/>
</dbReference>
<protein>
    <submittedName>
        <fullName evidence="1">Ornithine cyclodeaminase family protein</fullName>
    </submittedName>
</protein>
<keyword evidence="2" id="KW-1185">Reference proteome</keyword>
<dbReference type="InterPro" id="IPR023401">
    <property type="entry name" value="ODC_N"/>
</dbReference>
<dbReference type="EMBL" id="BAABGT010000104">
    <property type="protein sequence ID" value="GAA4557822.1"/>
    <property type="molecule type" value="Genomic_DNA"/>
</dbReference>
<dbReference type="Proteomes" id="UP001501598">
    <property type="component" value="Unassembled WGS sequence"/>
</dbReference>
<accession>A0ABP8S292</accession>
<sequence>MGEIVVLGEDEVDRLLDLDALAEALRAAYRGLSAGTASVPARVAAYSPWGLVGAMPGYVEGLGMGTKVVSYFRGNHRLGMPGHQAVITLVDPRDGRPLALVAGNRITGIRTAMSAAVAAAALARPGSSVLAIVGAGVQGAAHLEAVTHLLPVAEVRVHSRDPAHAAALAGRSALCRAVGSAEEAVRGADVVCLCTDADEAMVERAWLAPGTHVGSVGSGHEIDAATMADALVVVQSRSAVTQPFPAGAREVEGWDPARLTELGEVLAGTRPGRVSADQITVYKSVGNAVEDVAAASVVYRAARESGGGVLVPW</sequence>
<evidence type="ECO:0000313" key="1">
    <source>
        <dbReference type="EMBL" id="GAA4557822.1"/>
    </source>
</evidence>
<dbReference type="RefSeq" id="WP_345426524.1">
    <property type="nucleotide sequence ID" value="NZ_BAABGT010000104.1"/>
</dbReference>
<organism evidence="1 2">
    <name type="scientific">Pseudonocardia xishanensis</name>
    <dbReference type="NCBI Taxonomy" id="630995"/>
    <lineage>
        <taxon>Bacteria</taxon>
        <taxon>Bacillati</taxon>
        <taxon>Actinomycetota</taxon>
        <taxon>Actinomycetes</taxon>
        <taxon>Pseudonocardiales</taxon>
        <taxon>Pseudonocardiaceae</taxon>
        <taxon>Pseudonocardia</taxon>
    </lineage>
</organism>
<dbReference type="SUPFAM" id="SSF51735">
    <property type="entry name" value="NAD(P)-binding Rossmann-fold domains"/>
    <property type="match status" value="1"/>
</dbReference>
<proteinExistence type="predicted"/>
<dbReference type="PANTHER" id="PTHR13812">
    <property type="entry name" value="KETIMINE REDUCTASE MU-CRYSTALLIN"/>
    <property type="match status" value="1"/>
</dbReference>
<dbReference type="Gene3D" id="3.40.50.720">
    <property type="entry name" value="NAD(P)-binding Rossmann-like Domain"/>
    <property type="match status" value="1"/>
</dbReference>
<dbReference type="PANTHER" id="PTHR13812:SF19">
    <property type="entry name" value="KETIMINE REDUCTASE MU-CRYSTALLIN"/>
    <property type="match status" value="1"/>
</dbReference>
<evidence type="ECO:0000313" key="2">
    <source>
        <dbReference type="Proteomes" id="UP001501598"/>
    </source>
</evidence>
<dbReference type="Pfam" id="PF02423">
    <property type="entry name" value="OCD_Mu_crystall"/>
    <property type="match status" value="1"/>
</dbReference>
<gene>
    <name evidence="1" type="ORF">GCM10023175_62970</name>
</gene>
<dbReference type="PIRSF" id="PIRSF001439">
    <property type="entry name" value="CryM"/>
    <property type="match status" value="1"/>
</dbReference>
<dbReference type="InterPro" id="IPR003462">
    <property type="entry name" value="ODC_Mu_crystall"/>
</dbReference>
<comment type="caution">
    <text evidence="1">The sequence shown here is derived from an EMBL/GenBank/DDBJ whole genome shotgun (WGS) entry which is preliminary data.</text>
</comment>